<dbReference type="PROSITE" id="PS50075">
    <property type="entry name" value="CARRIER"/>
    <property type="match status" value="1"/>
</dbReference>
<dbReference type="SUPFAM" id="SSF52777">
    <property type="entry name" value="CoA-dependent acyltransferases"/>
    <property type="match status" value="2"/>
</dbReference>
<dbReference type="Gene3D" id="3.90.820.10">
    <property type="entry name" value="Structural Genomics, Unknown Function 30-nov-00 1gh9 Mol_id"/>
    <property type="match status" value="1"/>
</dbReference>
<accession>A0A1J4P1X6</accession>
<dbReference type="PANTHER" id="PTHR45527">
    <property type="entry name" value="NONRIBOSOMAL PEPTIDE SYNTHETASE"/>
    <property type="match status" value="1"/>
</dbReference>
<dbReference type="PANTHER" id="PTHR45527:SF1">
    <property type="entry name" value="FATTY ACID SYNTHASE"/>
    <property type="match status" value="1"/>
</dbReference>
<dbReference type="SUPFAM" id="SSF47336">
    <property type="entry name" value="ACP-like"/>
    <property type="match status" value="1"/>
</dbReference>
<dbReference type="InterPro" id="IPR038020">
    <property type="entry name" value="MbtH-like_sf"/>
</dbReference>
<dbReference type="SUPFAM" id="SSF160582">
    <property type="entry name" value="MbtH-like"/>
    <property type="match status" value="1"/>
</dbReference>
<evidence type="ECO:0000256" key="1">
    <source>
        <dbReference type="ARBA" id="ARBA00001957"/>
    </source>
</evidence>
<dbReference type="GO" id="GO:0031177">
    <property type="term" value="F:phosphopantetheine binding"/>
    <property type="evidence" value="ECO:0007669"/>
    <property type="project" value="TreeGrafter"/>
</dbReference>
<protein>
    <recommendedName>
        <fullName evidence="2">Carrier domain-containing protein</fullName>
    </recommendedName>
</protein>
<dbReference type="InterPro" id="IPR036736">
    <property type="entry name" value="ACP-like_sf"/>
</dbReference>
<dbReference type="Pfam" id="PF00668">
    <property type="entry name" value="Condensation"/>
    <property type="match status" value="1"/>
</dbReference>
<dbReference type="InterPro" id="IPR009081">
    <property type="entry name" value="PP-bd_ACP"/>
</dbReference>
<dbReference type="RefSeq" id="WP_046583975.1">
    <property type="nucleotide sequence ID" value="NZ_LAVA02000018.1"/>
</dbReference>
<evidence type="ECO:0000259" key="2">
    <source>
        <dbReference type="PROSITE" id="PS50075"/>
    </source>
</evidence>
<dbReference type="Gene3D" id="3.30.559.30">
    <property type="entry name" value="Nonribosomal peptide synthetase, condensation domain"/>
    <property type="match status" value="1"/>
</dbReference>
<dbReference type="GO" id="GO:0044550">
    <property type="term" value="P:secondary metabolite biosynthetic process"/>
    <property type="evidence" value="ECO:0007669"/>
    <property type="project" value="TreeGrafter"/>
</dbReference>
<dbReference type="Pfam" id="PF00501">
    <property type="entry name" value="AMP-binding"/>
    <property type="match status" value="1"/>
</dbReference>
<dbReference type="GO" id="GO:0005829">
    <property type="term" value="C:cytosol"/>
    <property type="evidence" value="ECO:0007669"/>
    <property type="project" value="TreeGrafter"/>
</dbReference>
<dbReference type="Gene3D" id="3.30.559.10">
    <property type="entry name" value="Chloramphenicol acetyltransferase-like domain"/>
    <property type="match status" value="1"/>
</dbReference>
<dbReference type="Gene3D" id="3.40.50.12780">
    <property type="entry name" value="N-terminal domain of ligase-like"/>
    <property type="match status" value="1"/>
</dbReference>
<dbReference type="InterPro" id="IPR005153">
    <property type="entry name" value="MbtH-like_dom"/>
</dbReference>
<dbReference type="Gene3D" id="2.30.38.10">
    <property type="entry name" value="Luciferase, Domain 3"/>
    <property type="match status" value="1"/>
</dbReference>
<dbReference type="InterPro" id="IPR000873">
    <property type="entry name" value="AMP-dep_synth/lig_dom"/>
</dbReference>
<dbReference type="Pfam" id="PF03621">
    <property type="entry name" value="MbtH"/>
    <property type="match status" value="1"/>
</dbReference>
<dbReference type="InterPro" id="IPR001242">
    <property type="entry name" value="Condensation_dom"/>
</dbReference>
<gene>
    <name evidence="3" type="ORF">WN71_009270</name>
</gene>
<dbReference type="OrthoDB" id="2472181at2"/>
<dbReference type="GO" id="GO:0043041">
    <property type="term" value="P:amino acid activation for nonribosomal peptide biosynthetic process"/>
    <property type="evidence" value="ECO:0007669"/>
    <property type="project" value="TreeGrafter"/>
</dbReference>
<dbReference type="GO" id="GO:0003824">
    <property type="term" value="F:catalytic activity"/>
    <property type="evidence" value="ECO:0007669"/>
    <property type="project" value="InterPro"/>
</dbReference>
<dbReference type="InterPro" id="IPR042099">
    <property type="entry name" value="ANL_N_sf"/>
</dbReference>
<comment type="caution">
    <text evidence="3">The sequence shown here is derived from an EMBL/GenBank/DDBJ whole genome shotgun (WGS) entry which is preliminary data.</text>
</comment>
<proteinExistence type="predicted"/>
<evidence type="ECO:0000313" key="4">
    <source>
        <dbReference type="Proteomes" id="UP000034196"/>
    </source>
</evidence>
<dbReference type="Pfam" id="PF00550">
    <property type="entry name" value="PP-binding"/>
    <property type="match status" value="1"/>
</dbReference>
<feature type="domain" description="Carrier" evidence="2">
    <location>
        <begin position="8"/>
        <end position="85"/>
    </location>
</feature>
<dbReference type="STRING" id="1428628.WN71_009270"/>
<dbReference type="EMBL" id="LAVA02000018">
    <property type="protein sequence ID" value="OIJ68218.1"/>
    <property type="molecule type" value="Genomic_DNA"/>
</dbReference>
<name>A0A1J4P1X6_9ACTN</name>
<dbReference type="InterPro" id="IPR023213">
    <property type="entry name" value="CAT-like_dom_sf"/>
</dbReference>
<dbReference type="AlphaFoldDB" id="A0A1J4P1X6"/>
<dbReference type="Gene3D" id="3.40.50.1820">
    <property type="entry name" value="alpha/beta hydrolase"/>
    <property type="match status" value="1"/>
</dbReference>
<dbReference type="Proteomes" id="UP000034196">
    <property type="component" value="Unassembled WGS sequence"/>
</dbReference>
<sequence length="857" mass="88544">MSTILGNQPGTPLQEIVRDLFAEVLRLPRHEVGPDDDFFRLGGPAADAGRLLERAREVLGVDLGDRALEEAPTPQMFAELFGDVPVAVMGPCGSGTDSALLPLRLRGPLDVRALEAALEDLGRRHETLRNSRLGAAGTRLRVLGAREHLLELAVPGDTIDLWSQLPLAAELSRAYAARMAGSVPHRRPAALDAARRAVFGDLPPTPLPGSALPHAGHSPYGHLETRLDAAVHDRLVRFAAGHGASAFMVVHAALTALLARLGPGDEVTVAAPVPARDTASLREAVGPYGRLLALSVDATGDPAFGELLGRVRAVDLGAYRNGEAALALPGGVALAVLQEPVGTVEAAGLDITPLPPRLPVPPADLALTLIEHHEPTGAPAGLTLHTAYRTRGVGEDAAASFTARLTAVLETALTDPSAPLSRLRLRAAAEAGGGVWAGESAALPDGTAAGFFAAQAARTPRSTAVTGMDYAELDARSDLLAHVLLAHDAGPGTTVVTALSDPTGFAVAALAVAKTGAALLPVDPADPLPETLEPLRAAVLLLDETADLRLPAVRGAARLVRDAAADRLPAAGCWPVEESDLVRPVDPDDAVVLAPSEDGTVVIGAESVAAALLAPPADAAWLVEGYPDAEDALGLLAALVSGARVHVPADDLTLTVPQETLRWLREAGASTVLGGSDEVLRALAALALAEDTALTVSGGWPEGRLVVDLTPGGPVRPAPGYRAYVLDAHLHPVAPGATGALYISGAGVARGYADAPGATGERFLPDPFGGPDGDTARMWRTGHAARVSADGNLHVLDHPAEDDPFADEFATFVVVADATGHRALWPASAAVPEGWDATHTEDHYELCLDHLNDHRSA</sequence>
<reference evidence="3" key="1">
    <citation type="submission" date="2016-10" db="EMBL/GenBank/DDBJ databases">
        <title>Genome sequence of Streptomyces mangrovisoli MUSC 149.</title>
        <authorList>
            <person name="Lee L.-H."/>
            <person name="Ser H.-L."/>
        </authorList>
    </citation>
    <scope>NUCLEOTIDE SEQUENCE [LARGE SCALE GENOMIC DNA]</scope>
    <source>
        <strain evidence="3">MUSC 149</strain>
    </source>
</reference>
<dbReference type="InterPro" id="IPR029058">
    <property type="entry name" value="AB_hydrolase_fold"/>
</dbReference>
<evidence type="ECO:0000313" key="3">
    <source>
        <dbReference type="EMBL" id="OIJ68218.1"/>
    </source>
</evidence>
<dbReference type="SUPFAM" id="SSF56801">
    <property type="entry name" value="Acetyl-CoA synthetase-like"/>
    <property type="match status" value="1"/>
</dbReference>
<dbReference type="SMART" id="SM00923">
    <property type="entry name" value="MbtH"/>
    <property type="match status" value="1"/>
</dbReference>
<organism evidence="3 4">
    <name type="scientific">Streptomyces mangrovisoli</name>
    <dbReference type="NCBI Taxonomy" id="1428628"/>
    <lineage>
        <taxon>Bacteria</taxon>
        <taxon>Bacillati</taxon>
        <taxon>Actinomycetota</taxon>
        <taxon>Actinomycetes</taxon>
        <taxon>Kitasatosporales</taxon>
        <taxon>Streptomycetaceae</taxon>
        <taxon>Streptomyces</taxon>
    </lineage>
</organism>
<comment type="cofactor">
    <cofactor evidence="1">
        <name>pantetheine 4'-phosphate</name>
        <dbReference type="ChEBI" id="CHEBI:47942"/>
    </cofactor>
</comment>
<dbReference type="GO" id="GO:0008610">
    <property type="term" value="P:lipid biosynthetic process"/>
    <property type="evidence" value="ECO:0007669"/>
    <property type="project" value="UniProtKB-ARBA"/>
</dbReference>
<keyword evidence="4" id="KW-1185">Reference proteome</keyword>